<dbReference type="EMBL" id="JBHRWI010000070">
    <property type="protein sequence ID" value="MFC3516907.1"/>
    <property type="molecule type" value="Genomic_DNA"/>
</dbReference>
<evidence type="ECO:0000313" key="1">
    <source>
        <dbReference type="EMBL" id="MFC3516907.1"/>
    </source>
</evidence>
<comment type="caution">
    <text evidence="1">The sequence shown here is derived from an EMBL/GenBank/DDBJ whole genome shotgun (WGS) entry which is preliminary data.</text>
</comment>
<reference evidence="2" key="1">
    <citation type="journal article" date="2019" name="Int. J. Syst. Evol. Microbiol.">
        <title>The Global Catalogue of Microorganisms (GCM) 10K type strain sequencing project: providing services to taxonomists for standard genome sequencing and annotation.</title>
        <authorList>
            <consortium name="The Broad Institute Genomics Platform"/>
            <consortium name="The Broad Institute Genome Sequencing Center for Infectious Disease"/>
            <person name="Wu L."/>
            <person name="Ma J."/>
        </authorList>
    </citation>
    <scope>NUCLEOTIDE SEQUENCE [LARGE SCALE GENOMIC DNA]</scope>
    <source>
        <strain evidence="2">CGMCC 4.7682</strain>
    </source>
</reference>
<sequence>MIDVAKALELLERAVKEKGADYEYQRVYEGNLPVCAYQRGGCPSCLVGTALAYAGVTVDELRAMDAAGFAGIGALYMGDRLPIEMTDDAVDVFQAAQTAQDIGHTWGTALKRAREEAAELEGKR</sequence>
<protein>
    <submittedName>
        <fullName evidence="1">Uncharacterized protein</fullName>
    </submittedName>
</protein>
<organism evidence="1 2">
    <name type="scientific">Amycolatopsis halotolerans</name>
    <dbReference type="NCBI Taxonomy" id="330083"/>
    <lineage>
        <taxon>Bacteria</taxon>
        <taxon>Bacillati</taxon>
        <taxon>Actinomycetota</taxon>
        <taxon>Actinomycetes</taxon>
        <taxon>Pseudonocardiales</taxon>
        <taxon>Pseudonocardiaceae</taxon>
        <taxon>Amycolatopsis</taxon>
    </lineage>
</organism>
<proteinExistence type="predicted"/>
<accession>A0ABV7QVC8</accession>
<evidence type="ECO:0000313" key="2">
    <source>
        <dbReference type="Proteomes" id="UP001595764"/>
    </source>
</evidence>
<dbReference type="Proteomes" id="UP001595764">
    <property type="component" value="Unassembled WGS sequence"/>
</dbReference>
<keyword evidence="2" id="KW-1185">Reference proteome</keyword>
<dbReference type="RefSeq" id="WP_377870234.1">
    <property type="nucleotide sequence ID" value="NZ_JBHMAY010000021.1"/>
</dbReference>
<gene>
    <name evidence="1" type="ORF">ACFORO_42570</name>
</gene>
<name>A0ABV7QVC8_9PSEU</name>